<dbReference type="Proteomes" id="UP000050482">
    <property type="component" value="Unassembled WGS sequence"/>
</dbReference>
<dbReference type="AlphaFoldDB" id="A0A0P9EZ77"/>
<name>A0A0P9EZ77_9BACL</name>
<organism evidence="1 2">
    <name type="scientific">Alicyclobacillus ferrooxydans</name>
    <dbReference type="NCBI Taxonomy" id="471514"/>
    <lineage>
        <taxon>Bacteria</taxon>
        <taxon>Bacillati</taxon>
        <taxon>Bacillota</taxon>
        <taxon>Bacilli</taxon>
        <taxon>Bacillales</taxon>
        <taxon>Alicyclobacillaceae</taxon>
        <taxon>Alicyclobacillus</taxon>
    </lineage>
</organism>
<evidence type="ECO:0000313" key="1">
    <source>
        <dbReference type="EMBL" id="KPV44396.1"/>
    </source>
</evidence>
<accession>A0A0P9EZ77</accession>
<sequence>MDSFPRLPYRNIIHEVDRQEDGIFFTFSNSQTALVQSISDLGYFVVVYIQGVSSWSEKSKYFDERTFQHIIRLGAQELDNRVLVGACRRRFEFVFFFLYAIDGGRREDDDVCWNAH</sequence>
<dbReference type="PATRIC" id="fig|471514.4.peg.3670"/>
<dbReference type="STRING" id="471514.AN477_07140"/>
<gene>
    <name evidence="1" type="ORF">AN477_07140</name>
</gene>
<evidence type="ECO:0000313" key="2">
    <source>
        <dbReference type="Proteomes" id="UP000050482"/>
    </source>
</evidence>
<protein>
    <submittedName>
        <fullName evidence="1">Uncharacterized protein</fullName>
    </submittedName>
</protein>
<dbReference type="EMBL" id="LJCO01000033">
    <property type="protein sequence ID" value="KPV44396.1"/>
    <property type="molecule type" value="Genomic_DNA"/>
</dbReference>
<keyword evidence="2" id="KW-1185">Reference proteome</keyword>
<reference evidence="1 2" key="1">
    <citation type="submission" date="2015-09" db="EMBL/GenBank/DDBJ databases">
        <title>Draft genome sequence of Alicyclobacillus ferrooxydans DSM 22381.</title>
        <authorList>
            <person name="Hemp J."/>
        </authorList>
    </citation>
    <scope>NUCLEOTIDE SEQUENCE [LARGE SCALE GENOMIC DNA]</scope>
    <source>
        <strain evidence="1 2">TC-34</strain>
    </source>
</reference>
<comment type="caution">
    <text evidence="1">The sequence shown here is derived from an EMBL/GenBank/DDBJ whole genome shotgun (WGS) entry which is preliminary data.</text>
</comment>
<proteinExistence type="predicted"/>